<keyword evidence="9" id="KW-0112">Calmodulin-binding</keyword>
<dbReference type="Pfam" id="PF00373">
    <property type="entry name" value="FERM_M"/>
    <property type="match status" value="1"/>
</dbReference>
<reference evidence="20" key="2">
    <citation type="submission" date="2025-08" db="UniProtKB">
        <authorList>
            <consortium name="RefSeq"/>
        </authorList>
    </citation>
    <scope>IDENTIFICATION</scope>
    <source>
        <tissue evidence="20">Tongue muscle</tissue>
    </source>
</reference>
<dbReference type="PRINTS" id="PR00935">
    <property type="entry name" value="BAND41"/>
</dbReference>
<evidence type="ECO:0000256" key="3">
    <source>
        <dbReference type="ARBA" id="ARBA00004544"/>
    </source>
</evidence>
<reference evidence="19" key="1">
    <citation type="journal article" date="2022" name="J. Hered.">
        <title>A De Novo Chromosome-Level Genome Assembly of the White-Tailed Deer, Odocoileus Virginianus.</title>
        <authorList>
            <person name="London E.W."/>
            <person name="Roca A.L."/>
            <person name="Novakofski J.E."/>
            <person name="Mateus-Pinilla N.E."/>
        </authorList>
    </citation>
    <scope>NUCLEOTIDE SEQUENCE [LARGE SCALE GENOMIC DNA]</scope>
</reference>
<dbReference type="Gene3D" id="3.10.20.90">
    <property type="entry name" value="Phosphatidylinositol 3-kinase Catalytic Subunit, Chain A, domain 1"/>
    <property type="match status" value="1"/>
</dbReference>
<keyword evidence="8" id="KW-0498">Mitosis</keyword>
<gene>
    <name evidence="20" type="primary">EPB41</name>
</gene>
<protein>
    <recommendedName>
        <fullName evidence="14">Protein 4.1</fullName>
    </recommendedName>
    <alternativeName>
        <fullName evidence="15">Band 4.1</fullName>
    </alternativeName>
    <alternativeName>
        <fullName evidence="16">Erythrocyte membrane protein band 4.1</fullName>
    </alternativeName>
</protein>
<evidence type="ECO:0000256" key="13">
    <source>
        <dbReference type="ARBA" id="ARBA00023306"/>
    </source>
</evidence>
<dbReference type="InterPro" id="IPR018979">
    <property type="entry name" value="FERM_N"/>
</dbReference>
<dbReference type="InterPro" id="IPR019748">
    <property type="entry name" value="FERM_central"/>
</dbReference>
<name>A0ABM4HHV0_ODOVR</name>
<keyword evidence="7" id="KW-0132">Cell division</keyword>
<dbReference type="CDD" id="cd13184">
    <property type="entry name" value="FERM_C_4_1_family"/>
    <property type="match status" value="1"/>
</dbReference>
<accession>A0ABM4HHV0</accession>
<dbReference type="SMART" id="SM01195">
    <property type="entry name" value="FA"/>
    <property type="match status" value="1"/>
</dbReference>
<organism evidence="19 20">
    <name type="scientific">Odocoileus virginianus</name>
    <name type="common">White-tailed deer</name>
    <dbReference type="NCBI Taxonomy" id="9874"/>
    <lineage>
        <taxon>Eukaryota</taxon>
        <taxon>Metazoa</taxon>
        <taxon>Chordata</taxon>
        <taxon>Craniata</taxon>
        <taxon>Vertebrata</taxon>
        <taxon>Euteleostomi</taxon>
        <taxon>Mammalia</taxon>
        <taxon>Eutheria</taxon>
        <taxon>Laurasiatheria</taxon>
        <taxon>Artiodactyla</taxon>
        <taxon>Ruminantia</taxon>
        <taxon>Pecora</taxon>
        <taxon>Cervidae</taxon>
        <taxon>Odocoileinae</taxon>
        <taxon>Odocoileus</taxon>
    </lineage>
</organism>
<dbReference type="GeneID" id="110121949"/>
<keyword evidence="6" id="KW-0597">Phosphoprotein</keyword>
<feature type="compositionally biased region" description="Polar residues" evidence="17">
    <location>
        <begin position="49"/>
        <end position="61"/>
    </location>
</feature>
<evidence type="ECO:0000256" key="5">
    <source>
        <dbReference type="ARBA" id="ARBA00022490"/>
    </source>
</evidence>
<evidence type="ECO:0000256" key="17">
    <source>
        <dbReference type="SAM" id="MobiDB-lite"/>
    </source>
</evidence>
<dbReference type="Pfam" id="PF09379">
    <property type="entry name" value="FERM_N"/>
    <property type="match status" value="1"/>
</dbReference>
<keyword evidence="13" id="KW-0131">Cell cycle</keyword>
<evidence type="ECO:0000256" key="14">
    <source>
        <dbReference type="ARBA" id="ARBA00023658"/>
    </source>
</evidence>
<evidence type="ECO:0000256" key="6">
    <source>
        <dbReference type="ARBA" id="ARBA00022553"/>
    </source>
</evidence>
<sequence>MTTEKSLVAEAENPQHQPQKEEGEGATNSGQQETQLEEASQAAAEGDNQCEQKLKTSNGDTPTHEDLTKNKERTSENRGLSRLFSSFLKRPKSQVSEEEGKEVESAKEKGEGGQKEIEFGASLDEEIILKAPIAAPEPELKTDPSLDLHSLSSAETQPAQEEHREDPDFETKEEGGLEECSKIEVKEEDPESKAERELKASQKSIRRHRSMHCKVSLLDDTVYECVVEKHAKGQDLLKRVCEHLNLLEEDYFGLAIWDNATSKTWLDSAKEIKKQVRGVPWNFTFNVKFYPPDPAQLTEDITRYYLCLQLRQDIVSGRLPCSFATLALLGSYTIQSELGDYDPELHGTDYVSDFKLAPNQTKELEEKVMELHKSYRSMTPAQADLEFLENAKKLSMYGVDLHKAKDLEGVDIILGVCSSGLLVYKEKLRINRFPWPKVLKISYKRSSFFIKIRPGEQEQYESTIGFKLPSYRAAKKLWKVCVEHHTFFRLTSTDTIPKSKFLALGSKFRYSGRTQAQTRQASALIDRPAPHFERTASKRASRSLDGAAVESADRSPRPTSAPAIAPSQAAEGGVPAAPVKKAQKETVQVEVKKEEAPPEDAEPEPTEAWKDLDKSQEEIKKHHASISELKKNFMESVPEPRPSEWDKRLSTHSPFRTLNINGQIPTGEGVKKTSVLPSERKVGGPESPSYFLPDTYHLGVCKEPVSNFRTDQRRLAQLRELRAKFFLS</sequence>
<dbReference type="InterPro" id="IPR019747">
    <property type="entry name" value="FERM_CS"/>
</dbReference>
<dbReference type="Proteomes" id="UP001652640">
    <property type="component" value="Chromosome 30"/>
</dbReference>
<dbReference type="Pfam" id="PF04382">
    <property type="entry name" value="SAB"/>
    <property type="match status" value="1"/>
</dbReference>
<comment type="subcellular location">
    <subcellularLocation>
        <location evidence="3">Cytoplasm</location>
        <location evidence="3">Cell cortex</location>
    </subcellularLocation>
    <subcellularLocation>
        <location evidence="2">Cytoplasm</location>
        <location evidence="2">Cytoskeleton</location>
    </subcellularLocation>
    <subcellularLocation>
        <location evidence="1">Nucleus</location>
    </subcellularLocation>
</comment>
<feature type="compositionally biased region" description="Basic and acidic residues" evidence="17">
    <location>
        <begin position="184"/>
        <end position="200"/>
    </location>
</feature>
<dbReference type="InterPro" id="IPR029071">
    <property type="entry name" value="Ubiquitin-like_domsf"/>
</dbReference>
<dbReference type="InterPro" id="IPR021187">
    <property type="entry name" value="EPB4.1_FERM_F1"/>
</dbReference>
<evidence type="ECO:0000256" key="4">
    <source>
        <dbReference type="ARBA" id="ARBA00022448"/>
    </source>
</evidence>
<evidence type="ECO:0000259" key="18">
    <source>
        <dbReference type="PROSITE" id="PS50057"/>
    </source>
</evidence>
<keyword evidence="10" id="KW-0009">Actin-binding</keyword>
<proteinExistence type="predicted"/>
<dbReference type="CDD" id="cd17105">
    <property type="entry name" value="FERM_F1_EPB41"/>
    <property type="match status" value="1"/>
</dbReference>
<dbReference type="InterPro" id="IPR014847">
    <property type="entry name" value="FA"/>
</dbReference>
<dbReference type="SMART" id="SM01196">
    <property type="entry name" value="FERM_C"/>
    <property type="match status" value="1"/>
</dbReference>
<dbReference type="Pfam" id="PF08736">
    <property type="entry name" value="FA"/>
    <property type="match status" value="1"/>
</dbReference>
<feature type="compositionally biased region" description="Basic and acidic residues" evidence="17">
    <location>
        <begin position="160"/>
        <end position="178"/>
    </location>
</feature>
<keyword evidence="4" id="KW-0813">Transport</keyword>
<feature type="compositionally biased region" description="Polar residues" evidence="17">
    <location>
        <begin position="26"/>
        <end position="38"/>
    </location>
</feature>
<dbReference type="PANTHER" id="PTHR23280">
    <property type="entry name" value="4.1 G PROTEIN"/>
    <property type="match status" value="1"/>
</dbReference>
<dbReference type="InterPro" id="IPR007477">
    <property type="entry name" value="SAB_dom"/>
</dbReference>
<dbReference type="Gene3D" id="2.30.29.30">
    <property type="entry name" value="Pleckstrin-homology domain (PH domain)/Phosphotyrosine-binding domain (PTB)"/>
    <property type="match status" value="1"/>
</dbReference>
<evidence type="ECO:0000256" key="16">
    <source>
        <dbReference type="ARBA" id="ARBA00032586"/>
    </source>
</evidence>
<evidence type="ECO:0000256" key="7">
    <source>
        <dbReference type="ARBA" id="ARBA00022618"/>
    </source>
</evidence>
<dbReference type="SMART" id="SM00295">
    <property type="entry name" value="B41"/>
    <property type="match status" value="1"/>
</dbReference>
<dbReference type="Gene3D" id="1.20.80.10">
    <property type="match status" value="1"/>
</dbReference>
<feature type="compositionally biased region" description="Basic and acidic residues" evidence="17">
    <location>
        <begin position="62"/>
        <end position="76"/>
    </location>
</feature>
<feature type="domain" description="FERM" evidence="18">
    <location>
        <begin position="211"/>
        <end position="492"/>
    </location>
</feature>
<dbReference type="InterPro" id="IPR018980">
    <property type="entry name" value="FERM_PH-like_C"/>
</dbReference>
<evidence type="ECO:0000313" key="20">
    <source>
        <dbReference type="RefSeq" id="XP_070315152.1"/>
    </source>
</evidence>
<evidence type="ECO:0000256" key="8">
    <source>
        <dbReference type="ARBA" id="ARBA00022776"/>
    </source>
</evidence>
<evidence type="ECO:0000313" key="19">
    <source>
        <dbReference type="Proteomes" id="UP001652640"/>
    </source>
</evidence>
<dbReference type="Pfam" id="PF09380">
    <property type="entry name" value="FERM_C"/>
    <property type="match status" value="1"/>
</dbReference>
<dbReference type="InterPro" id="IPR019749">
    <property type="entry name" value="Band_41_domain"/>
</dbReference>
<feature type="region of interest" description="Disordered" evidence="17">
    <location>
        <begin position="518"/>
        <end position="607"/>
    </location>
</feature>
<dbReference type="SUPFAM" id="SSF47031">
    <property type="entry name" value="Second domain of FERM"/>
    <property type="match status" value="1"/>
</dbReference>
<dbReference type="PRINTS" id="PR00661">
    <property type="entry name" value="ERMFAMILY"/>
</dbReference>
<keyword evidence="12" id="KW-0539">Nucleus</keyword>
<evidence type="ECO:0000256" key="12">
    <source>
        <dbReference type="ARBA" id="ARBA00023242"/>
    </source>
</evidence>
<dbReference type="SUPFAM" id="SSF50729">
    <property type="entry name" value="PH domain-like"/>
    <property type="match status" value="1"/>
</dbReference>
<dbReference type="PROSITE" id="PS50057">
    <property type="entry name" value="FERM_3"/>
    <property type="match status" value="1"/>
</dbReference>
<feature type="region of interest" description="Disordered" evidence="17">
    <location>
        <begin position="184"/>
        <end position="203"/>
    </location>
</feature>
<keyword evidence="19" id="KW-1185">Reference proteome</keyword>
<dbReference type="RefSeq" id="XP_070315152.1">
    <property type="nucleotide sequence ID" value="XM_070459051.1"/>
</dbReference>
<dbReference type="CDD" id="cd14473">
    <property type="entry name" value="FERM_B-lobe"/>
    <property type="match status" value="1"/>
</dbReference>
<dbReference type="InterPro" id="IPR000299">
    <property type="entry name" value="FERM_domain"/>
</dbReference>
<dbReference type="PROSITE" id="PS00661">
    <property type="entry name" value="FERM_2"/>
    <property type="match status" value="1"/>
</dbReference>
<feature type="region of interest" description="Disordered" evidence="17">
    <location>
        <begin position="1"/>
        <end position="122"/>
    </location>
</feature>
<keyword evidence="11" id="KW-0206">Cytoskeleton</keyword>
<dbReference type="InterPro" id="IPR014352">
    <property type="entry name" value="FERM/acyl-CoA-bd_prot_sf"/>
</dbReference>
<dbReference type="InterPro" id="IPR000798">
    <property type="entry name" value="Ez/rad/moesin-like"/>
</dbReference>
<dbReference type="SUPFAM" id="SSF54236">
    <property type="entry name" value="Ubiquitin-like"/>
    <property type="match status" value="1"/>
</dbReference>
<dbReference type="PIRSF" id="PIRSF002304">
    <property type="entry name" value="Membrane_skeletal_4_1"/>
    <property type="match status" value="1"/>
</dbReference>
<dbReference type="InterPro" id="IPR035963">
    <property type="entry name" value="FERM_2"/>
</dbReference>
<keyword evidence="5" id="KW-0963">Cytoplasm</keyword>
<evidence type="ECO:0000256" key="9">
    <source>
        <dbReference type="ARBA" id="ARBA00022860"/>
    </source>
</evidence>
<dbReference type="InterPro" id="IPR011993">
    <property type="entry name" value="PH-like_dom_sf"/>
</dbReference>
<evidence type="ECO:0000256" key="2">
    <source>
        <dbReference type="ARBA" id="ARBA00004245"/>
    </source>
</evidence>
<evidence type="ECO:0000256" key="1">
    <source>
        <dbReference type="ARBA" id="ARBA00004123"/>
    </source>
</evidence>
<dbReference type="PROSITE" id="PS00660">
    <property type="entry name" value="FERM_1"/>
    <property type="match status" value="1"/>
</dbReference>
<feature type="region of interest" description="Disordered" evidence="17">
    <location>
        <begin position="152"/>
        <end position="178"/>
    </location>
</feature>
<evidence type="ECO:0000256" key="10">
    <source>
        <dbReference type="ARBA" id="ARBA00023203"/>
    </source>
</evidence>
<dbReference type="PANTHER" id="PTHR23280:SF12">
    <property type="entry name" value="PROTEIN 4.1"/>
    <property type="match status" value="1"/>
</dbReference>
<evidence type="ECO:0000256" key="11">
    <source>
        <dbReference type="ARBA" id="ARBA00023212"/>
    </source>
</evidence>
<evidence type="ECO:0000256" key="15">
    <source>
        <dbReference type="ARBA" id="ARBA00030419"/>
    </source>
</evidence>
<feature type="compositionally biased region" description="Basic and acidic residues" evidence="17">
    <location>
        <begin position="102"/>
        <end position="118"/>
    </location>
</feature>